<dbReference type="AlphaFoldDB" id="A0A097EJ57"/>
<evidence type="ECO:0000313" key="1">
    <source>
        <dbReference type="EMBL" id="AIT07605.1"/>
    </source>
</evidence>
<dbReference type="HOGENOM" id="CLU_2865540_0_0_5"/>
<proteinExistence type="predicted"/>
<reference evidence="1 2" key="1">
    <citation type="submission" date="2014-09" db="EMBL/GenBank/DDBJ databases">
        <title>Using Illumina technology Improving SMRT sequencing Genome Assembly by RASTools.</title>
        <authorList>
            <person name="Zhou Y."/>
            <person name="Ma T."/>
            <person name="Liu T."/>
        </authorList>
    </citation>
    <scope>NUCLEOTIDE SEQUENCE [LARGE SCALE GENOMIC DNA]</scope>
    <source>
        <strain evidence="1 2">ATCC 55669</strain>
    </source>
</reference>
<organism evidence="1 2">
    <name type="scientific">Sphingomonas taxi</name>
    <dbReference type="NCBI Taxonomy" id="1549858"/>
    <lineage>
        <taxon>Bacteria</taxon>
        <taxon>Pseudomonadati</taxon>
        <taxon>Pseudomonadota</taxon>
        <taxon>Alphaproteobacteria</taxon>
        <taxon>Sphingomonadales</taxon>
        <taxon>Sphingomonadaceae</taxon>
        <taxon>Sphingomonas</taxon>
    </lineage>
</organism>
<keyword evidence="2" id="KW-1185">Reference proteome</keyword>
<dbReference type="KEGG" id="stax:MC45_15905"/>
<protein>
    <recommendedName>
        <fullName evidence="3">Apea-like HEPN domain-containing protein</fullName>
    </recommendedName>
</protein>
<dbReference type="EMBL" id="CP009571">
    <property type="protein sequence ID" value="AIT07605.1"/>
    <property type="molecule type" value="Genomic_DNA"/>
</dbReference>
<dbReference type="Proteomes" id="UP000033200">
    <property type="component" value="Chromosome"/>
</dbReference>
<name>A0A097EJ57_9SPHN</name>
<evidence type="ECO:0000313" key="2">
    <source>
        <dbReference type="Proteomes" id="UP000033200"/>
    </source>
</evidence>
<gene>
    <name evidence="1" type="ORF">MC45_15905</name>
</gene>
<sequence length="64" mass="7429">MLARLGMADRDDDWDRIYKLRSALFHGVRRLSQSEIISLGSEAPTLSRQIVRRYLEDQVGELPQ</sequence>
<accession>A0A097EJ57</accession>
<evidence type="ECO:0008006" key="3">
    <source>
        <dbReference type="Google" id="ProtNLM"/>
    </source>
</evidence>